<evidence type="ECO:0000256" key="2">
    <source>
        <dbReference type="ARBA" id="ARBA00022679"/>
    </source>
</evidence>
<evidence type="ECO:0000256" key="1">
    <source>
        <dbReference type="ARBA" id="ARBA00009861"/>
    </source>
</evidence>
<organism evidence="3 4">
    <name type="scientific">Sesamum angolense</name>
    <dbReference type="NCBI Taxonomy" id="2727404"/>
    <lineage>
        <taxon>Eukaryota</taxon>
        <taxon>Viridiplantae</taxon>
        <taxon>Streptophyta</taxon>
        <taxon>Embryophyta</taxon>
        <taxon>Tracheophyta</taxon>
        <taxon>Spermatophyta</taxon>
        <taxon>Magnoliopsida</taxon>
        <taxon>eudicotyledons</taxon>
        <taxon>Gunneridae</taxon>
        <taxon>Pentapetalae</taxon>
        <taxon>asterids</taxon>
        <taxon>lamiids</taxon>
        <taxon>Lamiales</taxon>
        <taxon>Pedaliaceae</taxon>
        <taxon>Sesamum</taxon>
    </lineage>
</organism>
<comment type="similarity">
    <text evidence="1">Belongs to the plant acyltransferase family.</text>
</comment>
<proteinExistence type="inferred from homology"/>
<reference evidence="3" key="1">
    <citation type="submission" date="2020-06" db="EMBL/GenBank/DDBJ databases">
        <authorList>
            <person name="Li T."/>
            <person name="Hu X."/>
            <person name="Zhang T."/>
            <person name="Song X."/>
            <person name="Zhang H."/>
            <person name="Dai N."/>
            <person name="Sheng W."/>
            <person name="Hou X."/>
            <person name="Wei L."/>
        </authorList>
    </citation>
    <scope>NUCLEOTIDE SEQUENCE</scope>
    <source>
        <strain evidence="3">K16</strain>
        <tissue evidence="3">Leaf</tissue>
    </source>
</reference>
<gene>
    <name evidence="3" type="ORF">Sango_0259800</name>
</gene>
<evidence type="ECO:0000313" key="4">
    <source>
        <dbReference type="Proteomes" id="UP001289374"/>
    </source>
</evidence>
<keyword evidence="4" id="KW-1185">Reference proteome</keyword>
<dbReference type="PANTHER" id="PTHR31147:SF66">
    <property type="entry name" value="OS05G0315700 PROTEIN"/>
    <property type="match status" value="1"/>
</dbReference>
<dbReference type="AlphaFoldDB" id="A0AAE1XI99"/>
<dbReference type="GO" id="GO:0016740">
    <property type="term" value="F:transferase activity"/>
    <property type="evidence" value="ECO:0007669"/>
    <property type="project" value="UniProtKB-KW"/>
</dbReference>
<reference evidence="3" key="2">
    <citation type="journal article" date="2024" name="Plant">
        <title>Genomic evolution and insights into agronomic trait innovations of Sesamum species.</title>
        <authorList>
            <person name="Miao H."/>
            <person name="Wang L."/>
            <person name="Qu L."/>
            <person name="Liu H."/>
            <person name="Sun Y."/>
            <person name="Le M."/>
            <person name="Wang Q."/>
            <person name="Wei S."/>
            <person name="Zheng Y."/>
            <person name="Lin W."/>
            <person name="Duan Y."/>
            <person name="Cao H."/>
            <person name="Xiong S."/>
            <person name="Wang X."/>
            <person name="Wei L."/>
            <person name="Li C."/>
            <person name="Ma Q."/>
            <person name="Ju M."/>
            <person name="Zhao R."/>
            <person name="Li G."/>
            <person name="Mu C."/>
            <person name="Tian Q."/>
            <person name="Mei H."/>
            <person name="Zhang T."/>
            <person name="Gao T."/>
            <person name="Zhang H."/>
        </authorList>
    </citation>
    <scope>NUCLEOTIDE SEQUENCE</scope>
    <source>
        <strain evidence="3">K16</strain>
    </source>
</reference>
<evidence type="ECO:0000313" key="3">
    <source>
        <dbReference type="EMBL" id="KAK4411868.1"/>
    </source>
</evidence>
<keyword evidence="2" id="KW-0808">Transferase</keyword>
<protein>
    <submittedName>
        <fullName evidence="3">Benzyl alcohol O-benzoyltransferase</fullName>
    </submittedName>
</protein>
<dbReference type="EMBL" id="JACGWL010000001">
    <property type="protein sequence ID" value="KAK4411868.1"/>
    <property type="molecule type" value="Genomic_DNA"/>
</dbReference>
<dbReference type="InterPro" id="IPR023213">
    <property type="entry name" value="CAT-like_dom_sf"/>
</dbReference>
<dbReference type="Proteomes" id="UP001289374">
    <property type="component" value="Unassembled WGS sequence"/>
</dbReference>
<dbReference type="PANTHER" id="PTHR31147">
    <property type="entry name" value="ACYL TRANSFERASE 4"/>
    <property type="match status" value="1"/>
</dbReference>
<dbReference type="InterPro" id="IPR050898">
    <property type="entry name" value="Plant_acyltransferase"/>
</dbReference>
<dbReference type="Pfam" id="PF02458">
    <property type="entry name" value="Transferase"/>
    <property type="match status" value="1"/>
</dbReference>
<dbReference type="Gene3D" id="3.30.559.10">
    <property type="entry name" value="Chloramphenicol acetyltransferase-like domain"/>
    <property type="match status" value="1"/>
</dbReference>
<comment type="caution">
    <text evidence="3">The sequence shown here is derived from an EMBL/GenBank/DDBJ whole genome shotgun (WGS) entry which is preliminary data.</text>
</comment>
<sequence>MFTVNGRRLFNPPLPTGYDGNAFALPVAISTTGNLCKQSLDFALELVMKTKSEVTEEYIKSVADLMVIRGRPHFAVVRTYIVSDVRHSGLEDIDYGLGTAVYSGPAKGDVGVIPGLISFYVPFKNYKGERGILVPICLPENAMEVFVKEFQKMVKRDNDDIASGVARKSSFFIGDTGL</sequence>
<name>A0AAE1XI99_9LAMI</name>
<accession>A0AAE1XI99</accession>